<keyword evidence="2" id="KW-1185">Reference proteome</keyword>
<accession>A0ABX9JN96</accession>
<name>A0ABX9JN96_9BACT</name>
<evidence type="ECO:0008006" key="3">
    <source>
        <dbReference type="Google" id="ProtNLM"/>
    </source>
</evidence>
<dbReference type="EMBL" id="QUMU01000018">
    <property type="protein sequence ID" value="REG22916.1"/>
    <property type="molecule type" value="Genomic_DNA"/>
</dbReference>
<dbReference type="Proteomes" id="UP000256345">
    <property type="component" value="Unassembled WGS sequence"/>
</dbReference>
<gene>
    <name evidence="1" type="ORF">ATI61_118121</name>
</gene>
<reference evidence="1 2" key="1">
    <citation type="submission" date="2018-08" db="EMBL/GenBank/DDBJ databases">
        <title>Genomic Encyclopedia of Archaeal and Bacterial Type Strains, Phase II (KMG-II): from individual species to whole genera.</title>
        <authorList>
            <person name="Goeker M."/>
        </authorList>
    </citation>
    <scope>NUCLEOTIDE SEQUENCE [LARGE SCALE GENOMIC DNA]</scope>
    <source>
        <strain evidence="1 2">DSM 2261</strain>
    </source>
</reference>
<proteinExistence type="predicted"/>
<evidence type="ECO:0000313" key="2">
    <source>
        <dbReference type="Proteomes" id="UP000256345"/>
    </source>
</evidence>
<protein>
    <recommendedName>
        <fullName evidence="3">Lipoprotein</fullName>
    </recommendedName>
</protein>
<dbReference type="PROSITE" id="PS51257">
    <property type="entry name" value="PROKAR_LIPOPROTEIN"/>
    <property type="match status" value="1"/>
</dbReference>
<sequence>MRRNGCETRAHGSRGVGMALVLASLVMGCPTPPDPGNEGTYVYDPYGSGTIDKDPACKLTGTLELKLGEGDGTNFLPLEPGQEPVLYHGPQGGTHVILGVHVANPALEFPGLSVKFVLQRQRCFSGSDCLSPENMGLDERVVMSPERFVAQEGGAVSVSGMLVLVSNWTPTESRRIQVYVADRCGRIGSTSLELGPPATWPAQ</sequence>
<comment type="caution">
    <text evidence="1">The sequence shown here is derived from an EMBL/GenBank/DDBJ whole genome shotgun (WGS) entry which is preliminary data.</text>
</comment>
<organism evidence="1 2">
    <name type="scientific">Archangium gephyra</name>
    <dbReference type="NCBI Taxonomy" id="48"/>
    <lineage>
        <taxon>Bacteria</taxon>
        <taxon>Pseudomonadati</taxon>
        <taxon>Myxococcota</taxon>
        <taxon>Myxococcia</taxon>
        <taxon>Myxococcales</taxon>
        <taxon>Cystobacterineae</taxon>
        <taxon>Archangiaceae</taxon>
        <taxon>Archangium</taxon>
    </lineage>
</organism>
<evidence type="ECO:0000313" key="1">
    <source>
        <dbReference type="EMBL" id="REG22916.1"/>
    </source>
</evidence>